<evidence type="ECO:0000313" key="2">
    <source>
        <dbReference type="Proteomes" id="UP001149009"/>
    </source>
</evidence>
<comment type="caution">
    <text evidence="1">The sequence shown here is derived from an EMBL/GenBank/DDBJ whole genome shotgun (WGS) entry which is preliminary data.</text>
</comment>
<organism evidence="1 2">
    <name type="scientific">Chelativorans petroleitrophicus</name>
    <dbReference type="NCBI Taxonomy" id="2975484"/>
    <lineage>
        <taxon>Bacteria</taxon>
        <taxon>Pseudomonadati</taxon>
        <taxon>Pseudomonadota</taxon>
        <taxon>Alphaproteobacteria</taxon>
        <taxon>Hyphomicrobiales</taxon>
        <taxon>Phyllobacteriaceae</taxon>
        <taxon>Chelativorans</taxon>
    </lineage>
</organism>
<dbReference type="AlphaFoldDB" id="A0A9X2XAF2"/>
<dbReference type="EMBL" id="JAODNV010000038">
    <property type="protein sequence ID" value="MCT8992292.1"/>
    <property type="molecule type" value="Genomic_DNA"/>
</dbReference>
<gene>
    <name evidence="1" type="ORF">NYR54_18775</name>
</gene>
<dbReference type="RefSeq" id="WP_261517237.1">
    <property type="nucleotide sequence ID" value="NZ_JAODNV010000038.1"/>
</dbReference>
<accession>A0A9X2XAF2</accession>
<proteinExistence type="predicted"/>
<reference evidence="1" key="1">
    <citation type="submission" date="2022-08" db="EMBL/GenBank/DDBJ databases">
        <title>Chelativorans sichuanense sp. nov., a paraffin oil-degrading bacterium isolated from a mixture of oil-based drill cuttings and paddy soil.</title>
        <authorList>
            <person name="Yu J."/>
            <person name="Liu H."/>
            <person name="Chen Q."/>
        </authorList>
    </citation>
    <scope>NUCLEOTIDE SEQUENCE</scope>
    <source>
        <strain evidence="1">SCAU 2101</strain>
    </source>
</reference>
<name>A0A9X2XAF2_9HYPH</name>
<protein>
    <submittedName>
        <fullName evidence="1">Uncharacterized protein</fullName>
    </submittedName>
</protein>
<sequence length="181" mass="20256">MRFETLADYMEAFSKNPDLAVIPTPLVAEHLGRTPPAVTAMIRTGKLDEIQIGKNKFIALRSLMELEKAFQRQVDIVEQYLRDLVKEGRRSVFYEPIMTKVGMDPAIPADRTKIGEILGEVSRRSMKRDGVLLSVLVHRKSAGNTGPGPGFFKLAAELGCSWTDDNAFVEEQTELVVKKYS</sequence>
<evidence type="ECO:0000313" key="1">
    <source>
        <dbReference type="EMBL" id="MCT8992292.1"/>
    </source>
</evidence>
<keyword evidence="2" id="KW-1185">Reference proteome</keyword>
<dbReference type="Proteomes" id="UP001149009">
    <property type="component" value="Unassembled WGS sequence"/>
</dbReference>